<name>A0ABV4S186_9BACI</name>
<feature type="transmembrane region" description="Helical" evidence="1">
    <location>
        <begin position="6"/>
        <end position="26"/>
    </location>
</feature>
<reference evidence="2 3" key="1">
    <citation type="submission" date="2024-06" db="EMBL/GenBank/DDBJ databases">
        <title>Genetic profile and toxigenic potential of Bacillus cereus isolates from a Norwegian ice cream production plant,.</title>
        <authorList>
            <person name="Lindback T."/>
            <person name="Llarena A.-K."/>
            <person name="O'Sullivan K."/>
            <person name="Monshaugen M."/>
            <person name="Holmemo C.W."/>
            <person name="Aspholm M."/>
        </authorList>
    </citation>
    <scope>NUCLEOTIDE SEQUENCE [LARGE SCALE GENOMIC DNA]</scope>
    <source>
        <strain evidence="2 3">NVH-YM330</strain>
    </source>
</reference>
<protein>
    <recommendedName>
        <fullName evidence="4">DUF4083 domain-containing protein</fullName>
    </recommendedName>
</protein>
<evidence type="ECO:0008006" key="4">
    <source>
        <dbReference type="Google" id="ProtNLM"/>
    </source>
</evidence>
<gene>
    <name evidence="2" type="ORF">AB1I70_23030</name>
</gene>
<sequence length="56" mass="6622">MIGMVLYGLFYITILVFCIYYLPIIAKDLKSIRDSNQKNQELLVQLLKEIEKQNKD</sequence>
<dbReference type="Proteomes" id="UP001571110">
    <property type="component" value="Unassembled WGS sequence"/>
</dbReference>
<evidence type="ECO:0000256" key="1">
    <source>
        <dbReference type="SAM" id="Phobius"/>
    </source>
</evidence>
<comment type="caution">
    <text evidence="2">The sequence shown here is derived from an EMBL/GenBank/DDBJ whole genome shotgun (WGS) entry which is preliminary data.</text>
</comment>
<keyword evidence="1" id="KW-0472">Membrane</keyword>
<organism evidence="2 3">
    <name type="scientific">Bacillus mobilis</name>
    <dbReference type="NCBI Taxonomy" id="2026190"/>
    <lineage>
        <taxon>Bacteria</taxon>
        <taxon>Bacillati</taxon>
        <taxon>Bacillota</taxon>
        <taxon>Bacilli</taxon>
        <taxon>Bacillales</taxon>
        <taxon>Bacillaceae</taxon>
        <taxon>Bacillus</taxon>
        <taxon>Bacillus cereus group</taxon>
    </lineage>
</organism>
<dbReference type="RefSeq" id="WP_002170379.1">
    <property type="nucleotide sequence ID" value="NZ_FMBJ01000016.1"/>
</dbReference>
<keyword evidence="1" id="KW-1133">Transmembrane helix</keyword>
<proteinExistence type="predicted"/>
<evidence type="ECO:0000313" key="3">
    <source>
        <dbReference type="Proteomes" id="UP001571110"/>
    </source>
</evidence>
<dbReference type="EMBL" id="JBFDTY010000007">
    <property type="protein sequence ID" value="MFA2794183.1"/>
    <property type="molecule type" value="Genomic_DNA"/>
</dbReference>
<keyword evidence="1" id="KW-0812">Transmembrane</keyword>
<evidence type="ECO:0000313" key="2">
    <source>
        <dbReference type="EMBL" id="MFA2794183.1"/>
    </source>
</evidence>
<accession>A0ABV4S186</accession>
<keyword evidence="3" id="KW-1185">Reference proteome</keyword>